<evidence type="ECO:0000313" key="3">
    <source>
        <dbReference type="Proteomes" id="UP001596413"/>
    </source>
</evidence>
<dbReference type="RefSeq" id="WP_386418494.1">
    <property type="nucleotide sequence ID" value="NZ_JBHSZO010000057.1"/>
</dbReference>
<organism evidence="2 3">
    <name type="scientific">Streptomyces polyrhachis</name>
    <dbReference type="NCBI Taxonomy" id="1282885"/>
    <lineage>
        <taxon>Bacteria</taxon>
        <taxon>Bacillati</taxon>
        <taxon>Actinomycetota</taxon>
        <taxon>Actinomycetes</taxon>
        <taxon>Kitasatosporales</taxon>
        <taxon>Streptomycetaceae</taxon>
        <taxon>Streptomyces</taxon>
    </lineage>
</organism>
<accession>A0ABW2GKI1</accession>
<reference evidence="3" key="1">
    <citation type="journal article" date="2019" name="Int. J. Syst. Evol. Microbiol.">
        <title>The Global Catalogue of Microorganisms (GCM) 10K type strain sequencing project: providing services to taxonomists for standard genome sequencing and annotation.</title>
        <authorList>
            <consortium name="The Broad Institute Genomics Platform"/>
            <consortium name="The Broad Institute Genome Sequencing Center for Infectious Disease"/>
            <person name="Wu L."/>
            <person name="Ma J."/>
        </authorList>
    </citation>
    <scope>NUCLEOTIDE SEQUENCE [LARGE SCALE GENOMIC DNA]</scope>
    <source>
        <strain evidence="3">CGMCC 1.13681</strain>
    </source>
</reference>
<proteinExistence type="predicted"/>
<dbReference type="Proteomes" id="UP001596413">
    <property type="component" value="Unassembled WGS sequence"/>
</dbReference>
<evidence type="ECO:0000256" key="1">
    <source>
        <dbReference type="SAM" id="SignalP"/>
    </source>
</evidence>
<name>A0ABW2GKI1_9ACTN</name>
<protein>
    <submittedName>
        <fullName evidence="2">Uncharacterized protein</fullName>
    </submittedName>
</protein>
<comment type="caution">
    <text evidence="2">The sequence shown here is derived from an EMBL/GenBank/DDBJ whole genome shotgun (WGS) entry which is preliminary data.</text>
</comment>
<evidence type="ECO:0000313" key="2">
    <source>
        <dbReference type="EMBL" id="MFC7221259.1"/>
    </source>
</evidence>
<feature type="chain" id="PRO_5047343722" evidence="1">
    <location>
        <begin position="20"/>
        <end position="147"/>
    </location>
</feature>
<gene>
    <name evidence="2" type="ORF">ACFQLX_24300</name>
</gene>
<feature type="signal peptide" evidence="1">
    <location>
        <begin position="1"/>
        <end position="19"/>
    </location>
</feature>
<sequence length="147" mass="15958">MAVLAAMATATAFASPAEASAVGYAKVDKFCYETAGRSICLPSTTLGHFIKGDGRTITRQEASVQDTLGADTAGGKWCNWRIDWRYATTSGKTYRVSKGTMHHSCGAWRAIGRVDRGTRTLRHYGKACAVFWAASKVRAVQCHHIVE</sequence>
<keyword evidence="1" id="KW-0732">Signal</keyword>
<keyword evidence="3" id="KW-1185">Reference proteome</keyword>
<dbReference type="EMBL" id="JBHSZO010000057">
    <property type="protein sequence ID" value="MFC7221259.1"/>
    <property type="molecule type" value="Genomic_DNA"/>
</dbReference>